<evidence type="ECO:0000313" key="2">
    <source>
        <dbReference type="Proteomes" id="UP001236663"/>
    </source>
</evidence>
<name>A0ABT8C9G5_9BACT</name>
<sequence length="140" mass="16431">MNKGVRFAKINEYLPVWNDWEGILSRNHRAYAKRAFREATADPFFAPAGKEIWVCRYGQTVERRLAPFRKKGLEISGYLALKKEEREDKLPVRILEEKVGNLKGKAMILVMVGNLLGKKWIQDFLDRHSFKEGEDYLWMV</sequence>
<organism evidence="1 2">
    <name type="scientific">Cyclobacterium jeungdonense</name>
    <dbReference type="NCBI Taxonomy" id="708087"/>
    <lineage>
        <taxon>Bacteria</taxon>
        <taxon>Pseudomonadati</taxon>
        <taxon>Bacteroidota</taxon>
        <taxon>Cytophagia</taxon>
        <taxon>Cytophagales</taxon>
        <taxon>Cyclobacteriaceae</taxon>
        <taxon>Cyclobacterium</taxon>
    </lineage>
</organism>
<proteinExistence type="predicted"/>
<dbReference type="RefSeq" id="WP_163386976.1">
    <property type="nucleotide sequence ID" value="NZ_JAUFQS010000019.1"/>
</dbReference>
<dbReference type="EMBL" id="JAUFQS010000019">
    <property type="protein sequence ID" value="MDN3689126.1"/>
    <property type="molecule type" value="Genomic_DNA"/>
</dbReference>
<reference evidence="2" key="1">
    <citation type="journal article" date="2019" name="Int. J. Syst. Evol. Microbiol.">
        <title>The Global Catalogue of Microorganisms (GCM) 10K type strain sequencing project: providing services to taxonomists for standard genome sequencing and annotation.</title>
        <authorList>
            <consortium name="The Broad Institute Genomics Platform"/>
            <consortium name="The Broad Institute Genome Sequencing Center for Infectious Disease"/>
            <person name="Wu L."/>
            <person name="Ma J."/>
        </authorList>
    </citation>
    <scope>NUCLEOTIDE SEQUENCE [LARGE SCALE GENOMIC DNA]</scope>
    <source>
        <strain evidence="2">CECT 7706</strain>
    </source>
</reference>
<dbReference type="Proteomes" id="UP001236663">
    <property type="component" value="Unassembled WGS sequence"/>
</dbReference>
<gene>
    <name evidence="1" type="ORF">QWZ15_14905</name>
</gene>
<keyword evidence="2" id="KW-1185">Reference proteome</keyword>
<comment type="caution">
    <text evidence="1">The sequence shown here is derived from an EMBL/GenBank/DDBJ whole genome shotgun (WGS) entry which is preliminary data.</text>
</comment>
<protein>
    <submittedName>
        <fullName evidence="1">Uncharacterized protein</fullName>
    </submittedName>
</protein>
<accession>A0ABT8C9G5</accession>
<evidence type="ECO:0000313" key="1">
    <source>
        <dbReference type="EMBL" id="MDN3689126.1"/>
    </source>
</evidence>